<accession>A0ABR4LZ04</accession>
<reference evidence="3 4" key="1">
    <citation type="submission" date="2024-07" db="EMBL/GenBank/DDBJ databases">
        <title>Section-level genome sequencing and comparative genomics of Aspergillus sections Usti and Cavernicolus.</title>
        <authorList>
            <consortium name="Lawrence Berkeley National Laboratory"/>
            <person name="Nybo J.L."/>
            <person name="Vesth T.C."/>
            <person name="Theobald S."/>
            <person name="Frisvad J.C."/>
            <person name="Larsen T.O."/>
            <person name="Kjaerboelling I."/>
            <person name="Rothschild-Mancinelli K."/>
            <person name="Lyhne E.K."/>
            <person name="Kogle M.E."/>
            <person name="Barry K."/>
            <person name="Clum A."/>
            <person name="Na H."/>
            <person name="Ledsgaard L."/>
            <person name="Lin J."/>
            <person name="Lipzen A."/>
            <person name="Kuo A."/>
            <person name="Riley R."/>
            <person name="Mondo S."/>
            <person name="Labutti K."/>
            <person name="Haridas S."/>
            <person name="Pangalinan J."/>
            <person name="Salamov A.A."/>
            <person name="Simmons B.A."/>
            <person name="Magnuson J.K."/>
            <person name="Chen J."/>
            <person name="Drula E."/>
            <person name="Henrissat B."/>
            <person name="Wiebenga A."/>
            <person name="Lubbers R.J."/>
            <person name="Gomes A.C."/>
            <person name="Macurrencykelacurrency M.R."/>
            <person name="Stajich J."/>
            <person name="Grigoriev I.V."/>
            <person name="Mortensen U.H."/>
            <person name="De Vries R.P."/>
            <person name="Baker S.E."/>
            <person name="Andersen M.R."/>
        </authorList>
    </citation>
    <scope>NUCLEOTIDE SEQUENCE [LARGE SCALE GENOMIC DNA]</scope>
    <source>
        <strain evidence="3 4">CBS 449.75</strain>
    </source>
</reference>
<evidence type="ECO:0000259" key="2">
    <source>
        <dbReference type="Pfam" id="PF24969"/>
    </source>
</evidence>
<comment type="caution">
    <text evidence="3">The sequence shown here is derived from an EMBL/GenBank/DDBJ whole genome shotgun (WGS) entry which is preliminary data.</text>
</comment>
<dbReference type="InterPro" id="IPR001810">
    <property type="entry name" value="F-box_dom"/>
</dbReference>
<evidence type="ECO:0000313" key="3">
    <source>
        <dbReference type="EMBL" id="KAL2869770.1"/>
    </source>
</evidence>
<proteinExistence type="predicted"/>
<dbReference type="EMBL" id="JBFXLQ010000008">
    <property type="protein sequence ID" value="KAL2869770.1"/>
    <property type="molecule type" value="Genomic_DNA"/>
</dbReference>
<gene>
    <name evidence="3" type="ORF">BJX67DRAFT_378825</name>
</gene>
<dbReference type="RefSeq" id="XP_070888749.1">
    <property type="nucleotide sequence ID" value="XM_071032419.1"/>
</dbReference>
<dbReference type="Pfam" id="PF24969">
    <property type="entry name" value="LRR_15"/>
    <property type="match status" value="1"/>
</dbReference>
<feature type="domain" description="Leucine-rich repeat" evidence="2">
    <location>
        <begin position="61"/>
        <end position="176"/>
    </location>
</feature>
<dbReference type="SUPFAM" id="SSF81383">
    <property type="entry name" value="F-box domain"/>
    <property type="match status" value="1"/>
</dbReference>
<dbReference type="Proteomes" id="UP001610432">
    <property type="component" value="Unassembled WGS sequence"/>
</dbReference>
<evidence type="ECO:0000313" key="4">
    <source>
        <dbReference type="Proteomes" id="UP001610432"/>
    </source>
</evidence>
<evidence type="ECO:0000259" key="1">
    <source>
        <dbReference type="Pfam" id="PF12937"/>
    </source>
</evidence>
<keyword evidence="4" id="KW-1185">Reference proteome</keyword>
<dbReference type="GeneID" id="98147491"/>
<dbReference type="Pfam" id="PF12937">
    <property type="entry name" value="F-box-like"/>
    <property type="match status" value="1"/>
</dbReference>
<dbReference type="InterPro" id="IPR056867">
    <property type="entry name" value="LRR_15"/>
</dbReference>
<feature type="domain" description="F-box" evidence="1">
    <location>
        <begin position="5"/>
        <end position="48"/>
    </location>
</feature>
<organism evidence="3 4">
    <name type="scientific">Aspergillus lucknowensis</name>
    <dbReference type="NCBI Taxonomy" id="176173"/>
    <lineage>
        <taxon>Eukaryota</taxon>
        <taxon>Fungi</taxon>
        <taxon>Dikarya</taxon>
        <taxon>Ascomycota</taxon>
        <taxon>Pezizomycotina</taxon>
        <taxon>Eurotiomycetes</taxon>
        <taxon>Eurotiomycetidae</taxon>
        <taxon>Eurotiales</taxon>
        <taxon>Aspergillaceae</taxon>
        <taxon>Aspergillus</taxon>
        <taxon>Aspergillus subgen. Nidulantes</taxon>
    </lineage>
</organism>
<sequence length="497" mass="56112">MPALSTLPPELQLLIFEHCTFRSHYSLALVSKSIRPLATACLYRKIHLWDCCTGYLAEWTRKTLQPLLRSLIENPKLAALVKSVCLQASYEYVFGPEEDYLEEPDPQEPDSELCTQALGLVQQLQLADQEAWVEALQGGSIDAWLSLLISQLGALELLQLSTPLLHRSTHLSKVLNHMIRPGSDFFNRLGHVLLGDDEWVDQVAGAVVEHAMFIPFYCLPALKEFELTVNSPNIKQWGIRDPLESLKILRLWDCNMTADEVDGFLALAPNLTELYCGFVRDVNDMDTFRQRIDFALLHSALTRVSSSVEFLTVDVRWNDRNNERGTDHFGVPLRRLGAVPMGSLREFHAVKRLKIPVELLLGKRPRLADVLPPNLHHLTLIDETVIWISPEGAEPEALTDRVSDHALQDVIDALDVYLGTPREHASLEEVVLDLRGLIYYGNDLVDPDNPGVYQSAQVRQLRRMAETSRVGVWVSYKRVKKVLGAAEVPMAMGIFDR</sequence>
<name>A0ABR4LZ04_9EURO</name>
<protein>
    <recommendedName>
        <fullName evidence="5">F-box domain-containing protein</fullName>
    </recommendedName>
</protein>
<evidence type="ECO:0008006" key="5">
    <source>
        <dbReference type="Google" id="ProtNLM"/>
    </source>
</evidence>
<dbReference type="InterPro" id="IPR036047">
    <property type="entry name" value="F-box-like_dom_sf"/>
</dbReference>